<evidence type="ECO:0000313" key="3">
    <source>
        <dbReference type="Proteomes" id="UP000527355"/>
    </source>
</evidence>
<dbReference type="AlphaFoldDB" id="A0A7J7Z5U3"/>
<dbReference type="EMBL" id="JABWUV010000003">
    <property type="protein sequence ID" value="KAF6369479.1"/>
    <property type="molecule type" value="Genomic_DNA"/>
</dbReference>
<name>A0A7J7Z5U3_MYOMY</name>
<dbReference type="Proteomes" id="UP000527355">
    <property type="component" value="Unassembled WGS sequence"/>
</dbReference>
<proteinExistence type="predicted"/>
<organism evidence="2 3">
    <name type="scientific">Myotis myotis</name>
    <name type="common">Greater mouse-eared bat</name>
    <name type="synonym">Vespertilio myotis</name>
    <dbReference type="NCBI Taxonomy" id="51298"/>
    <lineage>
        <taxon>Eukaryota</taxon>
        <taxon>Metazoa</taxon>
        <taxon>Chordata</taxon>
        <taxon>Craniata</taxon>
        <taxon>Vertebrata</taxon>
        <taxon>Euteleostomi</taxon>
        <taxon>Mammalia</taxon>
        <taxon>Eutheria</taxon>
        <taxon>Laurasiatheria</taxon>
        <taxon>Chiroptera</taxon>
        <taxon>Yangochiroptera</taxon>
        <taxon>Vespertilionidae</taxon>
        <taxon>Myotis</taxon>
    </lineage>
</organism>
<feature type="region of interest" description="Disordered" evidence="1">
    <location>
        <begin position="235"/>
        <end position="257"/>
    </location>
</feature>
<accession>A0A7J7Z5U3</accession>
<feature type="compositionally biased region" description="Low complexity" evidence="1">
    <location>
        <begin position="178"/>
        <end position="188"/>
    </location>
</feature>
<sequence length="337" mass="36090">MRSWELREPRGHPLPPPGLSVWVWPLSALNTPAALLAARPCVQSSSGSRCLVAKPLSRWPEGFDQCLWAASPRLLRVGPGLRSAPCPLPASPGAGPTGGLPAPGCLFLSTSWDSVFLAQAPPVHRAPCWAWAVGRGRPATPACAAGGQDAAHPQDTRFLVPAVPHTLLPLFHSDRSPRSSWPLRLPPLTDGQPSTGRPGPACVLSQTSFLQRLQVNFPTCIGGLRPRGAVTSLKQRPLWAPGSRESGSPVWVSGSGGTLWGDADPTGAREAARMEPELGAGRGRSVCCRVWGRQPLLLLFPRRLGLWLTDHMRKPQAHVPFAQILQPATFATETFAR</sequence>
<keyword evidence="3" id="KW-1185">Reference proteome</keyword>
<protein>
    <submittedName>
        <fullName evidence="2">Uncharacterized protein</fullName>
    </submittedName>
</protein>
<evidence type="ECO:0000313" key="2">
    <source>
        <dbReference type="EMBL" id="KAF6369479.1"/>
    </source>
</evidence>
<feature type="region of interest" description="Disordered" evidence="1">
    <location>
        <begin position="176"/>
        <end position="198"/>
    </location>
</feature>
<evidence type="ECO:0000256" key="1">
    <source>
        <dbReference type="SAM" id="MobiDB-lite"/>
    </source>
</evidence>
<comment type="caution">
    <text evidence="2">The sequence shown here is derived from an EMBL/GenBank/DDBJ whole genome shotgun (WGS) entry which is preliminary data.</text>
</comment>
<gene>
    <name evidence="2" type="ORF">mMyoMyo1_010801</name>
</gene>
<reference evidence="2 3" key="1">
    <citation type="journal article" date="2020" name="Nature">
        <title>Six reference-quality genomes reveal evolution of bat adaptations.</title>
        <authorList>
            <person name="Jebb D."/>
            <person name="Huang Z."/>
            <person name="Pippel M."/>
            <person name="Hughes G.M."/>
            <person name="Lavrichenko K."/>
            <person name="Devanna P."/>
            <person name="Winkler S."/>
            <person name="Jermiin L.S."/>
            <person name="Skirmuntt E.C."/>
            <person name="Katzourakis A."/>
            <person name="Burkitt-Gray L."/>
            <person name="Ray D.A."/>
            <person name="Sullivan K.A.M."/>
            <person name="Roscito J.G."/>
            <person name="Kirilenko B.M."/>
            <person name="Davalos L.M."/>
            <person name="Corthals A.P."/>
            <person name="Power M.L."/>
            <person name="Jones G."/>
            <person name="Ransome R.D."/>
            <person name="Dechmann D.K.N."/>
            <person name="Locatelli A.G."/>
            <person name="Puechmaille S.J."/>
            <person name="Fedrigo O."/>
            <person name="Jarvis E.D."/>
            <person name="Hiller M."/>
            <person name="Vernes S.C."/>
            <person name="Myers E.W."/>
            <person name="Teeling E.C."/>
        </authorList>
    </citation>
    <scope>NUCLEOTIDE SEQUENCE [LARGE SCALE GENOMIC DNA]</scope>
    <source>
        <strain evidence="2">MMyoMyo1</strain>
        <tissue evidence="2">Flight muscle</tissue>
    </source>
</reference>